<sequence length="287" mass="33113">MSFKVPLYKDSSVRVEEWNDSQFYNTVHFHKECQLTLIVEGRGKLIVGTNTYDFKPGDVYLFGKNLPHGFRNDETFGDNEVKAHHISVFFNMDAYSFLLKQNPETSMIKDLLAKSLFGLKLINIDTKYLSDTMKTLASMDGFDKVLELLNILDLISRGNQHDYLTTGKSQEHNRNMHNIDKINEIFKFINSNYGTKISLASIANRFNMTPATFGRFFKLRTQKTFSQYLIEIRILKACELIRSGAYNTTESCYNSGFTNISNFHRHFKKIMGMTPTQYKFSATKSIA</sequence>
<dbReference type="Proteomes" id="UP001176883">
    <property type="component" value="Unassembled WGS sequence"/>
</dbReference>
<comment type="caution">
    <text evidence="5">The sequence shown here is derived from an EMBL/GenBank/DDBJ whole genome shotgun (WGS) entry which is preliminary data.</text>
</comment>
<dbReference type="InterPro" id="IPR014710">
    <property type="entry name" value="RmlC-like_jellyroll"/>
</dbReference>
<keyword evidence="2" id="KW-0238">DNA-binding</keyword>
<accession>A0ABT8W6I2</accession>
<reference evidence="5" key="1">
    <citation type="submission" date="2023-07" db="EMBL/GenBank/DDBJ databases">
        <title>Two novel species in the genus Flavivirga.</title>
        <authorList>
            <person name="Kwon K."/>
        </authorList>
    </citation>
    <scope>NUCLEOTIDE SEQUENCE</scope>
    <source>
        <strain evidence="5">KCTC 52353</strain>
    </source>
</reference>
<name>A0ABT8W6I2_9FLAO</name>
<feature type="domain" description="HTH araC/xylS-type" evidence="4">
    <location>
        <begin position="183"/>
        <end position="281"/>
    </location>
</feature>
<evidence type="ECO:0000259" key="4">
    <source>
        <dbReference type="PROSITE" id="PS01124"/>
    </source>
</evidence>
<evidence type="ECO:0000313" key="6">
    <source>
        <dbReference type="Proteomes" id="UP001176883"/>
    </source>
</evidence>
<proteinExistence type="predicted"/>
<dbReference type="SUPFAM" id="SSF51182">
    <property type="entry name" value="RmlC-like cupins"/>
    <property type="match status" value="1"/>
</dbReference>
<dbReference type="InterPro" id="IPR009057">
    <property type="entry name" value="Homeodomain-like_sf"/>
</dbReference>
<dbReference type="PANTHER" id="PTHR43280:SF27">
    <property type="entry name" value="TRANSCRIPTIONAL REGULATOR MTLR"/>
    <property type="match status" value="1"/>
</dbReference>
<dbReference type="InterPro" id="IPR018060">
    <property type="entry name" value="HTH_AraC"/>
</dbReference>
<dbReference type="InterPro" id="IPR013096">
    <property type="entry name" value="Cupin_2"/>
</dbReference>
<organism evidence="5 6">
    <name type="scientific">Flavivirga aquimarina</name>
    <dbReference type="NCBI Taxonomy" id="2027862"/>
    <lineage>
        <taxon>Bacteria</taxon>
        <taxon>Pseudomonadati</taxon>
        <taxon>Bacteroidota</taxon>
        <taxon>Flavobacteriia</taxon>
        <taxon>Flavobacteriales</taxon>
        <taxon>Flavobacteriaceae</taxon>
        <taxon>Flavivirga</taxon>
    </lineage>
</organism>
<evidence type="ECO:0000256" key="3">
    <source>
        <dbReference type="ARBA" id="ARBA00023163"/>
    </source>
</evidence>
<protein>
    <submittedName>
        <fullName evidence="5">AraC family transcriptional regulator</fullName>
    </submittedName>
</protein>
<dbReference type="EMBL" id="JAUOEK010000045">
    <property type="protein sequence ID" value="MDO5968725.1"/>
    <property type="molecule type" value="Genomic_DNA"/>
</dbReference>
<dbReference type="Gene3D" id="2.60.120.10">
    <property type="entry name" value="Jelly Rolls"/>
    <property type="match status" value="1"/>
</dbReference>
<keyword evidence="3" id="KW-0804">Transcription</keyword>
<dbReference type="PANTHER" id="PTHR43280">
    <property type="entry name" value="ARAC-FAMILY TRANSCRIPTIONAL REGULATOR"/>
    <property type="match status" value="1"/>
</dbReference>
<dbReference type="InterPro" id="IPR011051">
    <property type="entry name" value="RmlC_Cupin_sf"/>
</dbReference>
<dbReference type="Pfam" id="PF07883">
    <property type="entry name" value="Cupin_2"/>
    <property type="match status" value="1"/>
</dbReference>
<dbReference type="Pfam" id="PF12833">
    <property type="entry name" value="HTH_18"/>
    <property type="match status" value="1"/>
</dbReference>
<evidence type="ECO:0000313" key="5">
    <source>
        <dbReference type="EMBL" id="MDO5968725.1"/>
    </source>
</evidence>
<evidence type="ECO:0000256" key="1">
    <source>
        <dbReference type="ARBA" id="ARBA00023015"/>
    </source>
</evidence>
<gene>
    <name evidence="5" type="ORF">Q4Q35_02790</name>
</gene>
<dbReference type="SMART" id="SM00342">
    <property type="entry name" value="HTH_ARAC"/>
    <property type="match status" value="1"/>
</dbReference>
<dbReference type="SUPFAM" id="SSF46689">
    <property type="entry name" value="Homeodomain-like"/>
    <property type="match status" value="2"/>
</dbReference>
<evidence type="ECO:0000256" key="2">
    <source>
        <dbReference type="ARBA" id="ARBA00023125"/>
    </source>
</evidence>
<keyword evidence="1" id="KW-0805">Transcription regulation</keyword>
<dbReference type="Gene3D" id="1.10.10.60">
    <property type="entry name" value="Homeodomain-like"/>
    <property type="match status" value="2"/>
</dbReference>
<dbReference type="PROSITE" id="PS01124">
    <property type="entry name" value="HTH_ARAC_FAMILY_2"/>
    <property type="match status" value="1"/>
</dbReference>
<keyword evidence="6" id="KW-1185">Reference proteome</keyword>